<gene>
    <name evidence="1" type="ORF">R1flu_029064</name>
</gene>
<evidence type="ECO:0000313" key="2">
    <source>
        <dbReference type="Proteomes" id="UP001605036"/>
    </source>
</evidence>
<evidence type="ECO:0000313" key="1">
    <source>
        <dbReference type="EMBL" id="KAL2610491.1"/>
    </source>
</evidence>
<dbReference type="Proteomes" id="UP001605036">
    <property type="component" value="Unassembled WGS sequence"/>
</dbReference>
<accession>A0ABD1XNI3</accession>
<protein>
    <submittedName>
        <fullName evidence="1">Uncharacterized protein</fullName>
    </submittedName>
</protein>
<organism evidence="1 2">
    <name type="scientific">Riccia fluitans</name>
    <dbReference type="NCBI Taxonomy" id="41844"/>
    <lineage>
        <taxon>Eukaryota</taxon>
        <taxon>Viridiplantae</taxon>
        <taxon>Streptophyta</taxon>
        <taxon>Embryophyta</taxon>
        <taxon>Marchantiophyta</taxon>
        <taxon>Marchantiopsida</taxon>
        <taxon>Marchantiidae</taxon>
        <taxon>Marchantiales</taxon>
        <taxon>Ricciaceae</taxon>
        <taxon>Riccia</taxon>
    </lineage>
</organism>
<dbReference type="EMBL" id="JBHFFA010000008">
    <property type="protein sequence ID" value="KAL2610491.1"/>
    <property type="molecule type" value="Genomic_DNA"/>
</dbReference>
<comment type="caution">
    <text evidence="1">The sequence shown here is derived from an EMBL/GenBank/DDBJ whole genome shotgun (WGS) entry which is preliminary data.</text>
</comment>
<sequence length="169" mass="19741">MKELTGHSDQKIAFPKYEYRGKPEAWLSDFWREVYNLPKASPGGYEMKGKVQFTQLQLLKLVKGDKRQSKSEVFLKQVEGDSDFVLFCQMLNSILAPVRLEHFQHNQLAFYHYAWVAIKEPTAPMPDWEDAVEKMVMRQVKALDVCNKATCLGPYLAHLYNHFHKMDNK</sequence>
<name>A0ABD1XNI3_9MARC</name>
<dbReference type="AlphaFoldDB" id="A0ABD1XNI3"/>
<proteinExistence type="predicted"/>
<reference evidence="1 2" key="1">
    <citation type="submission" date="2024-09" db="EMBL/GenBank/DDBJ databases">
        <title>Chromosome-scale assembly of Riccia fluitans.</title>
        <authorList>
            <person name="Paukszto L."/>
            <person name="Sawicki J."/>
            <person name="Karawczyk K."/>
            <person name="Piernik-Szablinska J."/>
            <person name="Szczecinska M."/>
            <person name="Mazdziarz M."/>
        </authorList>
    </citation>
    <scope>NUCLEOTIDE SEQUENCE [LARGE SCALE GENOMIC DNA]</scope>
    <source>
        <strain evidence="1">Rf_01</strain>
        <tissue evidence="1">Aerial parts of the thallus</tissue>
    </source>
</reference>
<keyword evidence="2" id="KW-1185">Reference proteome</keyword>